<keyword evidence="6" id="KW-0547">Nucleotide-binding</keyword>
<evidence type="ECO:0000256" key="3">
    <source>
        <dbReference type="ARBA" id="ARBA00022448"/>
    </source>
</evidence>
<dbReference type="FunFam" id="3.40.50.300:FF:000054">
    <property type="entry name" value="ABC multidrug transporter atrF"/>
    <property type="match status" value="1"/>
</dbReference>
<dbReference type="InterPro" id="IPR013525">
    <property type="entry name" value="ABC2_TM"/>
</dbReference>
<dbReference type="PROSITE" id="PS50893">
    <property type="entry name" value="ABC_TRANSPORTER_2"/>
    <property type="match status" value="2"/>
</dbReference>
<keyword evidence="9 11" id="KW-0472">Membrane</keyword>
<evidence type="ECO:0000256" key="1">
    <source>
        <dbReference type="ARBA" id="ARBA00004141"/>
    </source>
</evidence>
<keyword evidence="5" id="KW-0677">Repeat</keyword>
<accession>F4Q064</accession>
<reference evidence="14" key="1">
    <citation type="journal article" date="2011" name="Genome Res.">
        <title>Phylogeny-wide analysis of social amoeba genomes highlights ancient origins for complex intercellular communication.</title>
        <authorList>
            <person name="Heidel A.J."/>
            <person name="Lawal H.M."/>
            <person name="Felder M."/>
            <person name="Schilde C."/>
            <person name="Helps N.R."/>
            <person name="Tunggal B."/>
            <person name="Rivero F."/>
            <person name="John U."/>
            <person name="Schleicher M."/>
            <person name="Eichinger L."/>
            <person name="Platzer M."/>
            <person name="Noegel A.A."/>
            <person name="Schaap P."/>
            <person name="Gloeckner G."/>
        </authorList>
    </citation>
    <scope>NUCLEOTIDE SEQUENCE [LARGE SCALE GENOMIC DNA]</scope>
    <source>
        <strain evidence="14">SH3</strain>
    </source>
</reference>
<keyword evidence="14" id="KW-1185">Reference proteome</keyword>
<dbReference type="InterPro" id="IPR029481">
    <property type="entry name" value="ABC_trans_N"/>
</dbReference>
<evidence type="ECO:0000313" key="13">
    <source>
        <dbReference type="EMBL" id="EGG18744.1"/>
    </source>
</evidence>
<comment type="subcellular location">
    <subcellularLocation>
        <location evidence="1">Membrane</location>
        <topology evidence="1">Multi-pass membrane protein</topology>
    </subcellularLocation>
</comment>
<feature type="transmembrane region" description="Helical" evidence="11">
    <location>
        <begin position="1159"/>
        <end position="1180"/>
    </location>
</feature>
<name>F4Q064_CACFS</name>
<dbReference type="Gene3D" id="3.40.50.300">
    <property type="entry name" value="P-loop containing nucleotide triphosphate hydrolases"/>
    <property type="match status" value="2"/>
</dbReference>
<dbReference type="GO" id="GO:0140359">
    <property type="term" value="F:ABC-type transporter activity"/>
    <property type="evidence" value="ECO:0007669"/>
    <property type="project" value="InterPro"/>
</dbReference>
<feature type="transmembrane region" description="Helical" evidence="11">
    <location>
        <begin position="502"/>
        <end position="522"/>
    </location>
</feature>
<dbReference type="CDD" id="cd03233">
    <property type="entry name" value="ABCG_PDR_domain1"/>
    <property type="match status" value="1"/>
</dbReference>
<feature type="transmembrane region" description="Helical" evidence="11">
    <location>
        <begin position="638"/>
        <end position="657"/>
    </location>
</feature>
<keyword evidence="4 11" id="KW-0812">Transmembrane</keyword>
<evidence type="ECO:0000256" key="7">
    <source>
        <dbReference type="ARBA" id="ARBA00022840"/>
    </source>
</evidence>
<dbReference type="GO" id="GO:0016020">
    <property type="term" value="C:membrane"/>
    <property type="evidence" value="ECO:0007669"/>
    <property type="project" value="UniProtKB-SubCell"/>
</dbReference>
<keyword evidence="3" id="KW-0813">Transport</keyword>
<dbReference type="Proteomes" id="UP000007797">
    <property type="component" value="Unassembled WGS sequence"/>
</dbReference>
<feature type="transmembrane region" description="Helical" evidence="11">
    <location>
        <begin position="1273"/>
        <end position="1292"/>
    </location>
</feature>
<feature type="compositionally biased region" description="Basic and acidic residues" evidence="10">
    <location>
        <begin position="1"/>
        <end position="10"/>
    </location>
</feature>
<feature type="transmembrane region" description="Helical" evidence="11">
    <location>
        <begin position="1299"/>
        <end position="1321"/>
    </location>
</feature>
<dbReference type="InterPro" id="IPR034001">
    <property type="entry name" value="ABCG_PDR_1"/>
</dbReference>
<feature type="transmembrane region" description="Helical" evidence="11">
    <location>
        <begin position="529"/>
        <end position="546"/>
    </location>
</feature>
<dbReference type="KEGG" id="dfa:DFA_02483"/>
<dbReference type="InterPro" id="IPR010929">
    <property type="entry name" value="PDR_CDR_ABC"/>
</dbReference>
<keyword evidence="8 11" id="KW-1133">Transmembrane helix</keyword>
<dbReference type="Pfam" id="PF14510">
    <property type="entry name" value="ABC_trans_N"/>
    <property type="match status" value="1"/>
</dbReference>
<dbReference type="PANTHER" id="PTHR19241">
    <property type="entry name" value="ATP-BINDING CASSETTE TRANSPORTER"/>
    <property type="match status" value="1"/>
</dbReference>
<dbReference type="InterPro" id="IPR003593">
    <property type="entry name" value="AAA+_ATPase"/>
</dbReference>
<feature type="compositionally biased region" description="Low complexity" evidence="10">
    <location>
        <begin position="25"/>
        <end position="39"/>
    </location>
</feature>
<dbReference type="Pfam" id="PF00005">
    <property type="entry name" value="ABC_tran"/>
    <property type="match status" value="2"/>
</dbReference>
<dbReference type="GO" id="GO:0005524">
    <property type="term" value="F:ATP binding"/>
    <property type="evidence" value="ECO:0007669"/>
    <property type="project" value="UniProtKB-KW"/>
</dbReference>
<dbReference type="Pfam" id="PF01061">
    <property type="entry name" value="ABC2_membrane"/>
    <property type="match status" value="2"/>
</dbReference>
<evidence type="ECO:0000256" key="8">
    <source>
        <dbReference type="ARBA" id="ARBA00022989"/>
    </source>
</evidence>
<dbReference type="FunFam" id="3.40.50.300:FF:002175">
    <property type="entry name" value="ABC transporter G family member 9"/>
    <property type="match status" value="1"/>
</dbReference>
<dbReference type="OMA" id="WHDVCYE"/>
<dbReference type="Pfam" id="PF06422">
    <property type="entry name" value="PDR_CDR"/>
    <property type="match status" value="1"/>
</dbReference>
<dbReference type="EMBL" id="GL883017">
    <property type="protein sequence ID" value="EGG18744.1"/>
    <property type="molecule type" value="Genomic_DNA"/>
</dbReference>
<feature type="transmembrane region" description="Helical" evidence="11">
    <location>
        <begin position="1192"/>
        <end position="1211"/>
    </location>
</feature>
<dbReference type="RefSeq" id="XP_004357206.1">
    <property type="nucleotide sequence ID" value="XM_004357150.1"/>
</dbReference>
<dbReference type="GeneID" id="14870904"/>
<feature type="transmembrane region" description="Helical" evidence="11">
    <location>
        <begin position="611"/>
        <end position="632"/>
    </location>
</feature>
<keyword evidence="7" id="KW-0067">ATP-binding</keyword>
<dbReference type="OrthoDB" id="245989at2759"/>
<dbReference type="InterPro" id="IPR027417">
    <property type="entry name" value="P-loop_NTPase"/>
</dbReference>
<dbReference type="SMART" id="SM00382">
    <property type="entry name" value="AAA"/>
    <property type="match status" value="2"/>
</dbReference>
<feature type="region of interest" description="Disordered" evidence="10">
    <location>
        <begin position="1"/>
        <end position="42"/>
    </location>
</feature>
<organism evidence="13 14">
    <name type="scientific">Cavenderia fasciculata</name>
    <name type="common">Slime mold</name>
    <name type="synonym">Dictyostelium fasciculatum</name>
    <dbReference type="NCBI Taxonomy" id="261658"/>
    <lineage>
        <taxon>Eukaryota</taxon>
        <taxon>Amoebozoa</taxon>
        <taxon>Evosea</taxon>
        <taxon>Eumycetozoa</taxon>
        <taxon>Dictyostelia</taxon>
        <taxon>Acytosteliales</taxon>
        <taxon>Cavenderiaceae</taxon>
        <taxon>Cavenderia</taxon>
    </lineage>
</organism>
<evidence type="ECO:0000256" key="6">
    <source>
        <dbReference type="ARBA" id="ARBA00022741"/>
    </source>
</evidence>
<evidence type="ECO:0000256" key="5">
    <source>
        <dbReference type="ARBA" id="ARBA00022737"/>
    </source>
</evidence>
<dbReference type="InterPro" id="IPR034003">
    <property type="entry name" value="ABCG_PDR_2"/>
</dbReference>
<gene>
    <name evidence="13" type="primary">abcG9</name>
    <name evidence="13" type="ORF">DFA_02483</name>
</gene>
<dbReference type="GO" id="GO:0016887">
    <property type="term" value="F:ATP hydrolysis activity"/>
    <property type="evidence" value="ECO:0007669"/>
    <property type="project" value="InterPro"/>
</dbReference>
<sequence length="1461" mass="167064">MVEFKEDKSTNNDNNESQYNLHLSNNNNNNNNDDNNNNNSTINVDQSKLEFKKLAAHLEMESEQFRLDSNQTDLEGRPAETEEDFKLRKYFEDSQRQALDNGSKPKKMGISIRSLTVVGQGADVSVIADIATPFKMFFNLFNPNSWKKSKSSTFNILNDVNAFCKDGEMMLVLGRPGSGCSTLLRVISNQRESYVSVDGDISYGGINAKKWGKRYRGEAIYTPEEDTHHPTLTLRETLDFTLKCKTPGNRLPDETKRTFREKIFNLLVNMFGIVHQSETLVGNEWVRGLSGGERKRMTITEAMVSGAPITCWDCSTRGLDAASALDYAKSLRIMSDTLDKTTIASFYQASDSIYHLFDKVMVLEKGRCIYFGPGNQAKQYFLDLGFTCEPRKSVADYLTGVTNPQERIVRPGMEGNVPETSADFERVWRQSPQYQRMLDDQSQFEKQIEQEQPHVQFAEEVISQKSRTTSNNKPYVTSFITQVSALTVRHFQLIWGDKFSIVSRYLSIIIQSFIYGSLFFLLDKDLSGLFTRGGALFSAIMFNAFLSEGELHLTFVGRRILQRHTTYALYRPSAFHIAQVVTDFPITFVQVFLFSFICYFMFGLQYRADQFFIFVFILVGTTLATTNLFRVLGNFSPSMYFSTNLMTVLFIFMIAYSGYTIPYHKMHPWFQWFFWINPFAYSFKALMANEFMNMSFDCKDAAIPYGANYTDPNYRICPSAGATQGVLSIDGDTYLDHALSFKTTDRALNTVVVYLWWLLFTAMNMLAMEYFDWTSGGYTRKVYKSGKAPKLNDADDEKLQNKIVQEATSNMKDTLKMHGGVFTWQHIKYSVPVAEGTRLLLDDVEGWIKPGQMTALMGSSGAGKTTLLDVLAKRKTMGTMEGQAYLNGKELGIDFERITGYVEQMDVHNPNLTVRESLRFSAKMRQDPLVPLEEKYSYVEHVLEMMEMKHLGDALIGDLESGVGISVEERKRLTIGVELVSKPHILFLDEPTSGLDSQSSYNIIKFIRKLADSGMPLVCTIHQPSSVLFEYFDRLLLLAKGGKTTYFGDIGENSKILTSYFERHGVRACTPSENPAEYMLEAIGAGVHGKSDVDWPAAWKSSPECASITEELNRLEKTDLSDHSHSSDSGPAREFATSIWYQMWEVYKRMNLIYWRDPYYAHGNFFQAVVVGLIIGFTYYDLQDSSSDMNSRIFFVFQTLLLGILLIFLCLPQFFMQREFFKRDYSSKFYHWIPFSLSMVLVELPYIAVTGTIFFVCSYWTSGLQYDNDSGIYFWLIYIFFLFFCVSFGQAIGAVCMNIFFALLVIPLLIVFLFLFCGVMISPKNIPTFWREWVYHLNPARYFMEGIVTNVLKDVKVVCTDEDMIKFTSPPGTTCESYMQDFHTYANGYSETIGPNLCGYCPFSEGKQFYEGLGWSETTRWRNLGILIAFWFFHNNSTQITDDLLNKLINSRVRVVQKGKK</sequence>
<evidence type="ECO:0000256" key="9">
    <source>
        <dbReference type="ARBA" id="ARBA00023136"/>
    </source>
</evidence>
<feature type="domain" description="ABC transporter" evidence="12">
    <location>
        <begin position="140"/>
        <end position="390"/>
    </location>
</feature>
<evidence type="ECO:0000256" key="11">
    <source>
        <dbReference type="SAM" id="Phobius"/>
    </source>
</evidence>
<evidence type="ECO:0000256" key="10">
    <source>
        <dbReference type="SAM" id="MobiDB-lite"/>
    </source>
</evidence>
<evidence type="ECO:0000256" key="2">
    <source>
        <dbReference type="ARBA" id="ARBA00006012"/>
    </source>
</evidence>
<protein>
    <submittedName>
        <fullName evidence="13">ABC transporter G family protein</fullName>
    </submittedName>
</protein>
<feature type="compositionally biased region" description="Polar residues" evidence="10">
    <location>
        <begin position="11"/>
        <end position="24"/>
    </location>
</feature>
<comment type="similarity">
    <text evidence="2">Belongs to the ABC transporter superfamily. ABCG family. PDR (TC 3.A.1.205) subfamily.</text>
</comment>
<proteinExistence type="inferred from homology"/>
<evidence type="ECO:0000259" key="12">
    <source>
        <dbReference type="PROSITE" id="PS50893"/>
    </source>
</evidence>
<feature type="domain" description="ABC transporter" evidence="12">
    <location>
        <begin position="822"/>
        <end position="1066"/>
    </location>
</feature>
<feature type="transmembrane region" description="Helical" evidence="11">
    <location>
        <begin position="751"/>
        <end position="771"/>
    </location>
</feature>
<dbReference type="InterPro" id="IPR003439">
    <property type="entry name" value="ABC_transporter-like_ATP-bd"/>
</dbReference>
<evidence type="ECO:0000313" key="14">
    <source>
        <dbReference type="Proteomes" id="UP000007797"/>
    </source>
</evidence>
<dbReference type="SUPFAM" id="SSF52540">
    <property type="entry name" value="P-loop containing nucleoside triphosphate hydrolases"/>
    <property type="match status" value="2"/>
</dbReference>
<feature type="transmembrane region" description="Helical" evidence="11">
    <location>
        <begin position="584"/>
        <end position="604"/>
    </location>
</feature>
<feature type="transmembrane region" description="Helical" evidence="11">
    <location>
        <begin position="1232"/>
        <end position="1261"/>
    </location>
</feature>
<dbReference type="CDD" id="cd03232">
    <property type="entry name" value="ABCG_PDR_domain2"/>
    <property type="match status" value="1"/>
</dbReference>
<evidence type="ECO:0000256" key="4">
    <source>
        <dbReference type="ARBA" id="ARBA00022692"/>
    </source>
</evidence>